<organism evidence="2 3">
    <name type="scientific">Pseudohalocynthiibacter aestuariivivens</name>
    <dbReference type="NCBI Taxonomy" id="1591409"/>
    <lineage>
        <taxon>Bacteria</taxon>
        <taxon>Pseudomonadati</taxon>
        <taxon>Pseudomonadota</taxon>
        <taxon>Alphaproteobacteria</taxon>
        <taxon>Rhodobacterales</taxon>
        <taxon>Paracoccaceae</taxon>
        <taxon>Pseudohalocynthiibacter</taxon>
    </lineage>
</organism>
<gene>
    <name evidence="2" type="ORF">ACFFUT_03225</name>
</gene>
<evidence type="ECO:0000256" key="1">
    <source>
        <dbReference type="SAM" id="SignalP"/>
    </source>
</evidence>
<dbReference type="EMBL" id="JBHMEA010000007">
    <property type="protein sequence ID" value="MFB9230799.1"/>
    <property type="molecule type" value="Genomic_DNA"/>
</dbReference>
<feature type="signal peptide" evidence="1">
    <location>
        <begin position="1"/>
        <end position="17"/>
    </location>
</feature>
<protein>
    <submittedName>
        <fullName evidence="2">Uncharacterized protein</fullName>
    </submittedName>
</protein>
<dbReference type="Proteomes" id="UP001589683">
    <property type="component" value="Unassembled WGS sequence"/>
</dbReference>
<feature type="chain" id="PRO_5046948299" evidence="1">
    <location>
        <begin position="18"/>
        <end position="116"/>
    </location>
</feature>
<comment type="caution">
    <text evidence="2">The sequence shown here is derived from an EMBL/GenBank/DDBJ whole genome shotgun (WGS) entry which is preliminary data.</text>
</comment>
<sequence length="116" mass="12883">MKYLALLLSLVATPSLADAPSVEQITATPTALGWTFSVTLRHKDTGWDDYADGWRIETSDGEELGIRVLGHPHVTEQPFTRSQSGIVIPDNITTVYIRARTNVEGWAESRTEFKLP</sequence>
<name>A0ABV5JBU3_9RHOB</name>
<accession>A0ABV5JBU3</accession>
<reference evidence="2 3" key="1">
    <citation type="submission" date="2024-09" db="EMBL/GenBank/DDBJ databases">
        <authorList>
            <person name="Sun Q."/>
            <person name="Mori K."/>
        </authorList>
    </citation>
    <scope>NUCLEOTIDE SEQUENCE [LARGE SCALE GENOMIC DNA]</scope>
    <source>
        <strain evidence="2 3">CECT 8726</strain>
    </source>
</reference>
<evidence type="ECO:0000313" key="3">
    <source>
        <dbReference type="Proteomes" id="UP001589683"/>
    </source>
</evidence>
<keyword evidence="3" id="KW-1185">Reference proteome</keyword>
<proteinExistence type="predicted"/>
<dbReference type="RefSeq" id="WP_213887321.1">
    <property type="nucleotide sequence ID" value="NZ_JAGFNU010000001.1"/>
</dbReference>
<evidence type="ECO:0000313" key="2">
    <source>
        <dbReference type="EMBL" id="MFB9230799.1"/>
    </source>
</evidence>
<keyword evidence="1" id="KW-0732">Signal</keyword>